<protein>
    <submittedName>
        <fullName evidence="4">TIM barrel protein</fullName>
    </submittedName>
</protein>
<dbReference type="InterPro" id="IPR026040">
    <property type="entry name" value="HyI-like"/>
</dbReference>
<accession>A0A5B8V7Q4</accession>
<evidence type="ECO:0000313" key="5">
    <source>
        <dbReference type="Proteomes" id="UP000321533"/>
    </source>
</evidence>
<dbReference type="EMBL" id="CP042435">
    <property type="protein sequence ID" value="QEC66841.1"/>
    <property type="molecule type" value="Genomic_DNA"/>
</dbReference>
<keyword evidence="5" id="KW-1185">Reference proteome</keyword>
<feature type="active site" description="Proton donor/acceptor" evidence="2">
    <location>
        <position position="271"/>
    </location>
</feature>
<dbReference type="SUPFAM" id="SSF51658">
    <property type="entry name" value="Xylose isomerase-like"/>
    <property type="match status" value="1"/>
</dbReference>
<dbReference type="InterPro" id="IPR013022">
    <property type="entry name" value="Xyl_isomerase-like_TIM-brl"/>
</dbReference>
<feature type="active site" description="Proton donor/acceptor" evidence="2">
    <location>
        <position position="172"/>
    </location>
</feature>
<dbReference type="InterPro" id="IPR050417">
    <property type="entry name" value="Sugar_Epim/Isomerase"/>
</dbReference>
<dbReference type="OrthoDB" id="9786584at2"/>
<dbReference type="AlphaFoldDB" id="A0A5B8V7Q4"/>
<dbReference type="RefSeq" id="WP_147188641.1">
    <property type="nucleotide sequence ID" value="NZ_CP042435.1"/>
</dbReference>
<evidence type="ECO:0000256" key="1">
    <source>
        <dbReference type="ARBA" id="ARBA00023235"/>
    </source>
</evidence>
<dbReference type="GO" id="GO:0016853">
    <property type="term" value="F:isomerase activity"/>
    <property type="evidence" value="ECO:0007669"/>
    <property type="project" value="UniProtKB-KW"/>
</dbReference>
<feature type="domain" description="Xylose isomerase-like TIM barrel" evidence="3">
    <location>
        <begin position="33"/>
        <end position="273"/>
    </location>
</feature>
<evidence type="ECO:0000256" key="2">
    <source>
        <dbReference type="PIRSR" id="PIRSR006241-50"/>
    </source>
</evidence>
<dbReference type="PIRSF" id="PIRSF006241">
    <property type="entry name" value="HyI"/>
    <property type="match status" value="1"/>
</dbReference>
<dbReference type="Gene3D" id="3.20.20.150">
    <property type="entry name" value="Divalent-metal-dependent TIM barrel enzymes"/>
    <property type="match status" value="1"/>
</dbReference>
<name>A0A5B8V7Q4_9BACT</name>
<sequence length="312" mass="35087">MSSLKYKYNLNYAPHINLFTNSAGKDPIDQIKYIADLGFKAIEDSGFNASHIPFDTSPMGIGMFGQEPSYLDKIGKTIADAGLTMGTFVMTPPVWPPVAMLTSGNLEFRETFLKKCKKGVEVARRINAKFVTVSADVYDRSLPVEVQTANVIDALRYAADIFEPHGITMALETLSDHHELFLRTSEQAYLLCRGVNRTSCKMLFDMYHLQRNIGNLIAHIDMVWSEIGYFQVGDVPGRKEPGTGEINYKNIFKHIYHKQKAEDKNLIIGMEHFKSKEGIEGENALLEAYKQCDDFNTSSDIIKEKKILSPAV</sequence>
<gene>
    <name evidence="4" type="ORF">FRZ67_05815</name>
</gene>
<dbReference type="PANTHER" id="PTHR43489">
    <property type="entry name" value="ISOMERASE"/>
    <property type="match status" value="1"/>
</dbReference>
<keyword evidence="1" id="KW-0413">Isomerase</keyword>
<dbReference type="KEGG" id="pgin:FRZ67_05815"/>
<dbReference type="Proteomes" id="UP000321533">
    <property type="component" value="Chromosome"/>
</dbReference>
<proteinExistence type="predicted"/>
<dbReference type="Pfam" id="PF01261">
    <property type="entry name" value="AP_endonuc_2"/>
    <property type="match status" value="1"/>
</dbReference>
<evidence type="ECO:0000259" key="3">
    <source>
        <dbReference type="Pfam" id="PF01261"/>
    </source>
</evidence>
<reference evidence="4 5" key="1">
    <citation type="journal article" date="2016" name="Int. J. Syst. Evol. Microbiol.">
        <title>Panacibacter ginsenosidivorans gen. nov., sp. nov., with ginsenoside converting activity isolated from soil of a ginseng field.</title>
        <authorList>
            <person name="Siddiqi M.Z."/>
            <person name="Muhammad Shafi S."/>
            <person name="Choi K.D."/>
            <person name="Im W.T."/>
        </authorList>
    </citation>
    <scope>NUCLEOTIDE SEQUENCE [LARGE SCALE GENOMIC DNA]</scope>
    <source>
        <strain evidence="4 5">Gsoil1550</strain>
    </source>
</reference>
<dbReference type="InterPro" id="IPR036237">
    <property type="entry name" value="Xyl_isomerase-like_sf"/>
</dbReference>
<evidence type="ECO:0000313" key="4">
    <source>
        <dbReference type="EMBL" id="QEC66841.1"/>
    </source>
</evidence>
<organism evidence="4 5">
    <name type="scientific">Panacibacter ginsenosidivorans</name>
    <dbReference type="NCBI Taxonomy" id="1813871"/>
    <lineage>
        <taxon>Bacteria</taxon>
        <taxon>Pseudomonadati</taxon>
        <taxon>Bacteroidota</taxon>
        <taxon>Chitinophagia</taxon>
        <taxon>Chitinophagales</taxon>
        <taxon>Chitinophagaceae</taxon>
        <taxon>Panacibacter</taxon>
    </lineage>
</organism>